<evidence type="ECO:0000313" key="7">
    <source>
        <dbReference type="EMBL" id="OBS69291.1"/>
    </source>
</evidence>
<proteinExistence type="inferred from homology"/>
<keyword evidence="3" id="KW-0227">DNA damage</keyword>
<dbReference type="GO" id="GO:0034974">
    <property type="term" value="C:Swi5-Swi2 complex"/>
    <property type="evidence" value="ECO:0007669"/>
    <property type="project" value="TreeGrafter"/>
</dbReference>
<dbReference type="GO" id="GO:0000724">
    <property type="term" value="P:double-strand break repair via homologous recombination"/>
    <property type="evidence" value="ECO:0007669"/>
    <property type="project" value="TreeGrafter"/>
</dbReference>
<dbReference type="Proteomes" id="UP000092124">
    <property type="component" value="Unassembled WGS sequence"/>
</dbReference>
<evidence type="ECO:0000256" key="6">
    <source>
        <dbReference type="ARBA" id="ARBA00030081"/>
    </source>
</evidence>
<comment type="similarity">
    <text evidence="1">Belongs to the SWI5/SAE3 family.</text>
</comment>
<evidence type="ECO:0000256" key="1">
    <source>
        <dbReference type="ARBA" id="ARBA00008060"/>
    </source>
</evidence>
<gene>
    <name evidence="7" type="ORF">A6R68_02201</name>
</gene>
<dbReference type="PANTHER" id="PTHR28529:SF2">
    <property type="entry name" value="DNA REPAIR PROTEIN SWI5 HOMOLOG"/>
    <property type="match status" value="1"/>
</dbReference>
<dbReference type="Pfam" id="PF07061">
    <property type="entry name" value="Swi5"/>
    <property type="match status" value="1"/>
</dbReference>
<organism evidence="7 8">
    <name type="scientific">Neotoma lepida</name>
    <name type="common">Desert woodrat</name>
    <dbReference type="NCBI Taxonomy" id="56216"/>
    <lineage>
        <taxon>Eukaryota</taxon>
        <taxon>Metazoa</taxon>
        <taxon>Chordata</taxon>
        <taxon>Craniata</taxon>
        <taxon>Vertebrata</taxon>
        <taxon>Euteleostomi</taxon>
        <taxon>Mammalia</taxon>
        <taxon>Eutheria</taxon>
        <taxon>Euarchontoglires</taxon>
        <taxon>Glires</taxon>
        <taxon>Rodentia</taxon>
        <taxon>Myomorpha</taxon>
        <taxon>Muroidea</taxon>
        <taxon>Cricetidae</taxon>
        <taxon>Neotominae</taxon>
        <taxon>Neotoma</taxon>
    </lineage>
</organism>
<evidence type="ECO:0000256" key="4">
    <source>
        <dbReference type="ARBA" id="ARBA00023204"/>
    </source>
</evidence>
<dbReference type="PANTHER" id="PTHR28529">
    <property type="entry name" value="DNA REPAIR PROTEIN SWI5 HOMOLOG"/>
    <property type="match status" value="1"/>
</dbReference>
<evidence type="ECO:0000313" key="8">
    <source>
        <dbReference type="Proteomes" id="UP000092124"/>
    </source>
</evidence>
<accession>A0A1A6GSZ3</accession>
<protein>
    <recommendedName>
        <fullName evidence="2">DNA repair protein SWI5 homolog</fullName>
    </recommendedName>
    <alternativeName>
        <fullName evidence="6">Protein SAE3 homolog</fullName>
    </alternativeName>
</protein>
<reference evidence="7 8" key="1">
    <citation type="submission" date="2016-06" db="EMBL/GenBank/DDBJ databases">
        <title>The Draft Genome Sequence and Annotation of the Desert Woodrat Neotoma lepida.</title>
        <authorList>
            <person name="Campbell M."/>
            <person name="Oakeson K.F."/>
            <person name="Yandell M."/>
            <person name="Halpert J.R."/>
            <person name="Dearing D."/>
        </authorList>
    </citation>
    <scope>NUCLEOTIDE SEQUENCE [LARGE SCALE GENOMIC DNA]</scope>
    <source>
        <strain evidence="7">417</strain>
        <tissue evidence="7">Liver</tissue>
    </source>
</reference>
<sequence length="72" mass="8187">MRVQGQDRGPWRQEPREVWTGAFGVEGRESLKGYRVGELENHISLLHEYNDVKDVAQMLLGKLGALLTVQHS</sequence>
<comment type="caution">
    <text evidence="7">The sequence shown here is derived from an EMBL/GenBank/DDBJ whole genome shotgun (WGS) entry which is preliminary data.</text>
</comment>
<dbReference type="GO" id="GO:0032798">
    <property type="term" value="C:Swi5-Sfr1 complex"/>
    <property type="evidence" value="ECO:0007669"/>
    <property type="project" value="TreeGrafter"/>
</dbReference>
<evidence type="ECO:0000256" key="3">
    <source>
        <dbReference type="ARBA" id="ARBA00022763"/>
    </source>
</evidence>
<dbReference type="OrthoDB" id="255837at2759"/>
<dbReference type="AlphaFoldDB" id="A0A1A6GSZ3"/>
<dbReference type="EMBL" id="LZPO01073204">
    <property type="protein sequence ID" value="OBS69291.1"/>
    <property type="molecule type" value="Genomic_DNA"/>
</dbReference>
<comment type="function">
    <text evidence="5">Component of the swi5-sfr1 complex, a complex required for double-strand break repair via homologous recombination.</text>
</comment>
<keyword evidence="4" id="KW-0234">DNA repair</keyword>
<keyword evidence="8" id="KW-1185">Reference proteome</keyword>
<name>A0A1A6GSZ3_NEOLE</name>
<dbReference type="InterPro" id="IPR010760">
    <property type="entry name" value="DNA-repair_Swi5"/>
</dbReference>
<evidence type="ECO:0000256" key="2">
    <source>
        <dbReference type="ARBA" id="ARBA00019825"/>
    </source>
</evidence>
<dbReference type="Gene3D" id="1.20.5.170">
    <property type="match status" value="1"/>
</dbReference>
<evidence type="ECO:0000256" key="5">
    <source>
        <dbReference type="ARBA" id="ARBA00025380"/>
    </source>
</evidence>